<dbReference type="RefSeq" id="XP_025601510.1">
    <property type="nucleotide sequence ID" value="XM_025745779.1"/>
</dbReference>
<evidence type="ECO:0000256" key="7">
    <source>
        <dbReference type="SAM" id="MobiDB-lite"/>
    </source>
</evidence>
<dbReference type="FunFam" id="1.10.510.10:FF:000636">
    <property type="entry name" value="Non-specific serine/threonine protein kinase"/>
    <property type="match status" value="1"/>
</dbReference>
<dbReference type="GO" id="GO:0035556">
    <property type="term" value="P:intracellular signal transduction"/>
    <property type="evidence" value="ECO:0007669"/>
    <property type="project" value="TreeGrafter"/>
</dbReference>
<dbReference type="PROSITE" id="PS00107">
    <property type="entry name" value="PROTEIN_KINASE_ATP"/>
    <property type="match status" value="1"/>
</dbReference>
<dbReference type="OrthoDB" id="193931at2759"/>
<dbReference type="AlphaFoldDB" id="A0A316ZI89"/>
<organism evidence="9 10">
    <name type="scientific">Tilletiopsis washingtonensis</name>
    <dbReference type="NCBI Taxonomy" id="58919"/>
    <lineage>
        <taxon>Eukaryota</taxon>
        <taxon>Fungi</taxon>
        <taxon>Dikarya</taxon>
        <taxon>Basidiomycota</taxon>
        <taxon>Ustilaginomycotina</taxon>
        <taxon>Exobasidiomycetes</taxon>
        <taxon>Entylomatales</taxon>
        <taxon>Entylomatales incertae sedis</taxon>
        <taxon>Tilletiopsis</taxon>
    </lineage>
</organism>
<feature type="region of interest" description="Disordered" evidence="7">
    <location>
        <begin position="1017"/>
        <end position="1038"/>
    </location>
</feature>
<reference evidence="9 10" key="1">
    <citation type="journal article" date="2018" name="Mol. Biol. Evol.">
        <title>Broad Genomic Sampling Reveals a Smut Pathogenic Ancestry of the Fungal Clade Ustilaginomycotina.</title>
        <authorList>
            <person name="Kijpornyongpan T."/>
            <person name="Mondo S.J."/>
            <person name="Barry K."/>
            <person name="Sandor L."/>
            <person name="Lee J."/>
            <person name="Lipzen A."/>
            <person name="Pangilinan J."/>
            <person name="LaButti K."/>
            <person name="Hainaut M."/>
            <person name="Henrissat B."/>
            <person name="Grigoriev I.V."/>
            <person name="Spatafora J.W."/>
            <person name="Aime M.C."/>
        </authorList>
    </citation>
    <scope>NUCLEOTIDE SEQUENCE [LARGE SCALE GENOMIC DNA]</scope>
    <source>
        <strain evidence="9 10">MCA 4186</strain>
    </source>
</reference>
<proteinExistence type="predicted"/>
<sequence length="1038" mass="111839">MSPATQPALSPAHAGAEQQAARSRNGSGHESWEHVAPQGKGSMGPPAVPASRSAAHTGAYSSGAYNASYALPHERAGAAQSSAYAAPHSAGAHPASKSATGGGSHGHRPVSAMPAPVRSHAPSAAMPHDAGVLASMNAGASYNERRASAHPTVSASHTTGAIAPPMPISPSGTGLDATTSNAISSGIPITSPAALSYFAAHPRRQQVHFGSYLLLQTLGEGEFGKVKLGVHKEWGEEVAVKLIKREKVGTPDGQLNINGPKDPAKMSKVEREIQVLKDVRHPNIVRLYEVIESDRYIGIVLEYASGGELFDHILAHKYLKERDACRLFAQLISGVSYLHQKKIVHRDLKLENLLLDRNRNVIITDFGFANNFEDKRDDLMATSCGSPCYAAPELVVQDGLYAGSAVDVWSCGVILYAMLAGYLPFDDDPANPDGDNINLLYKYIMATPLSFPEYISAEPRDLLSKMLVPDPLRRADLNGVMAHSWLAPYRDLFKFGVDELERAAIEQQSKKRQIYRQQMQVQQQLQEQQRQHAAAARRGTATPSDASTTKAQRHQSAMATTTASRSEVAYNAPTPTSARSRPVTGIPTPIAAEPPLPVAPTSMTLTPQMSAGLEDTSFGSIGHRSGAPSSAGRKREAVAQDTPSADGYAQKKAPSAQKTQRHTIQLEYDGNSRQEQQRSAPVSATPPLPRVEQRAVCGCQPDCLKPNALRSGPALGAERLRPHRLDWRCTEAGQQAAEPFCASDVCCARAHQLASPQGHVDGQPLLRPPAWLANHRSVVGTGAAAIRQRSCRRAAQGGGREGGQRQRRPPQDNESGRWPPRRAVARQPRAREGAAGQRREDDEGRAPPLHALAQGHAAAARDAGALRLDGQRAAADLAERHCLDQDAAHFVAHLVARQRRAGWPPARRTLRRPHQRQHVDRRPVEQRRQEGHGLVPQEEPVARHVRRAAAARSLRGTAIAGAQHCRVCQAGATAGTGRGERRATGRRDRGGGQHRAAQQQRRHGVGALVALHVGHAQSDERGDGRHGHHVHRRPLNFA</sequence>
<dbReference type="STRING" id="58919.A0A316ZI89"/>
<dbReference type="Proteomes" id="UP000245946">
    <property type="component" value="Unassembled WGS sequence"/>
</dbReference>
<dbReference type="PANTHER" id="PTHR24346:SF110">
    <property type="entry name" value="NON-SPECIFIC SERINE_THREONINE PROTEIN KINASE"/>
    <property type="match status" value="1"/>
</dbReference>
<dbReference type="InterPro" id="IPR000719">
    <property type="entry name" value="Prot_kinase_dom"/>
</dbReference>
<dbReference type="InterPro" id="IPR008271">
    <property type="entry name" value="Ser/Thr_kinase_AS"/>
</dbReference>
<feature type="region of interest" description="Disordered" evidence="7">
    <location>
        <begin position="523"/>
        <end position="689"/>
    </location>
</feature>
<dbReference type="GO" id="GO:0004674">
    <property type="term" value="F:protein serine/threonine kinase activity"/>
    <property type="evidence" value="ECO:0007669"/>
    <property type="project" value="UniProtKB-KW"/>
</dbReference>
<keyword evidence="2" id="KW-0808">Transferase</keyword>
<dbReference type="PROSITE" id="PS00108">
    <property type="entry name" value="PROTEIN_KINASE_ST"/>
    <property type="match status" value="1"/>
</dbReference>
<keyword evidence="5 6" id="KW-0067">ATP-binding</keyword>
<dbReference type="EMBL" id="KZ819283">
    <property type="protein sequence ID" value="PWO01232.1"/>
    <property type="molecule type" value="Genomic_DNA"/>
</dbReference>
<feature type="compositionally biased region" description="Basic and acidic residues" evidence="7">
    <location>
        <begin position="917"/>
        <end position="931"/>
    </location>
</feature>
<keyword evidence="10" id="KW-1185">Reference proteome</keyword>
<keyword evidence="3 6" id="KW-0547">Nucleotide-binding</keyword>
<evidence type="ECO:0000256" key="6">
    <source>
        <dbReference type="PROSITE-ProRule" id="PRU10141"/>
    </source>
</evidence>
<feature type="region of interest" description="Disordered" evidence="7">
    <location>
        <begin position="80"/>
        <end position="125"/>
    </location>
</feature>
<feature type="compositionally biased region" description="Low complexity" evidence="7">
    <location>
        <begin position="80"/>
        <end position="99"/>
    </location>
</feature>
<dbReference type="SMART" id="SM00220">
    <property type="entry name" value="S_TKc"/>
    <property type="match status" value="1"/>
</dbReference>
<dbReference type="FunFam" id="3.30.200.20:FF:000003">
    <property type="entry name" value="Non-specific serine/threonine protein kinase"/>
    <property type="match status" value="1"/>
</dbReference>
<dbReference type="Gene3D" id="1.10.510.10">
    <property type="entry name" value="Transferase(Phosphotransferase) domain 1"/>
    <property type="match status" value="1"/>
</dbReference>
<evidence type="ECO:0000313" key="10">
    <source>
        <dbReference type="Proteomes" id="UP000245946"/>
    </source>
</evidence>
<dbReference type="InterPro" id="IPR011009">
    <property type="entry name" value="Kinase-like_dom_sf"/>
</dbReference>
<feature type="compositionally biased region" description="Polar residues" evidence="7">
    <location>
        <begin position="542"/>
        <end position="565"/>
    </location>
</feature>
<feature type="domain" description="Protein kinase" evidence="8">
    <location>
        <begin position="212"/>
        <end position="486"/>
    </location>
</feature>
<dbReference type="SUPFAM" id="SSF56112">
    <property type="entry name" value="Protein kinase-like (PK-like)"/>
    <property type="match status" value="1"/>
</dbReference>
<evidence type="ECO:0000256" key="4">
    <source>
        <dbReference type="ARBA" id="ARBA00022777"/>
    </source>
</evidence>
<feature type="compositionally biased region" description="Basic and acidic residues" evidence="7">
    <location>
        <begin position="829"/>
        <end position="845"/>
    </location>
</feature>
<feature type="compositionally biased region" description="Basic residues" evidence="7">
    <location>
        <begin position="1026"/>
        <end position="1038"/>
    </location>
</feature>
<dbReference type="GeneID" id="37273323"/>
<evidence type="ECO:0000256" key="1">
    <source>
        <dbReference type="ARBA" id="ARBA00022527"/>
    </source>
</evidence>
<feature type="region of interest" description="Disordered" evidence="7">
    <location>
        <begin position="909"/>
        <end position="939"/>
    </location>
</feature>
<evidence type="ECO:0000256" key="2">
    <source>
        <dbReference type="ARBA" id="ARBA00022679"/>
    </source>
</evidence>
<feature type="binding site" evidence="6">
    <location>
        <position position="241"/>
    </location>
    <ligand>
        <name>ATP</name>
        <dbReference type="ChEBI" id="CHEBI:30616"/>
    </ligand>
</feature>
<dbReference type="InterPro" id="IPR017441">
    <property type="entry name" value="Protein_kinase_ATP_BS"/>
</dbReference>
<feature type="region of interest" description="Disordered" evidence="7">
    <location>
        <begin position="1"/>
        <end position="54"/>
    </location>
</feature>
<keyword evidence="4 9" id="KW-0418">Kinase</keyword>
<dbReference type="PROSITE" id="PS50011">
    <property type="entry name" value="PROTEIN_KINASE_DOM"/>
    <property type="match status" value="1"/>
</dbReference>
<feature type="region of interest" description="Disordered" evidence="7">
    <location>
        <begin position="783"/>
        <end position="847"/>
    </location>
</feature>
<feature type="compositionally biased region" description="Low complexity" evidence="7">
    <location>
        <begin position="523"/>
        <end position="541"/>
    </location>
</feature>
<evidence type="ECO:0000256" key="5">
    <source>
        <dbReference type="ARBA" id="ARBA00022840"/>
    </source>
</evidence>
<evidence type="ECO:0000313" key="9">
    <source>
        <dbReference type="EMBL" id="PWO01232.1"/>
    </source>
</evidence>
<evidence type="ECO:0000259" key="8">
    <source>
        <dbReference type="PROSITE" id="PS50011"/>
    </source>
</evidence>
<feature type="region of interest" description="Disordered" evidence="7">
    <location>
        <begin position="974"/>
        <end position="1002"/>
    </location>
</feature>
<accession>A0A316ZI89</accession>
<gene>
    <name evidence="9" type="ORF">FA09DRAFT_6898</name>
</gene>
<keyword evidence="1" id="KW-0723">Serine/threonine-protein kinase</keyword>
<dbReference type="GO" id="GO:0005737">
    <property type="term" value="C:cytoplasm"/>
    <property type="evidence" value="ECO:0007669"/>
    <property type="project" value="TreeGrafter"/>
</dbReference>
<evidence type="ECO:0000256" key="3">
    <source>
        <dbReference type="ARBA" id="ARBA00022741"/>
    </source>
</evidence>
<dbReference type="GO" id="GO:0005524">
    <property type="term" value="F:ATP binding"/>
    <property type="evidence" value="ECO:0007669"/>
    <property type="project" value="UniProtKB-UniRule"/>
</dbReference>
<protein>
    <submittedName>
        <fullName evidence="9">Pkinase-domain-containing protein</fullName>
    </submittedName>
</protein>
<feature type="compositionally biased region" description="Basic and acidic residues" evidence="7">
    <location>
        <begin position="978"/>
        <end position="991"/>
    </location>
</feature>
<name>A0A316ZI89_9BASI</name>
<dbReference type="PANTHER" id="PTHR24346">
    <property type="entry name" value="MAP/MICROTUBULE AFFINITY-REGULATING KINASE"/>
    <property type="match status" value="1"/>
</dbReference>
<dbReference type="Pfam" id="PF00069">
    <property type="entry name" value="Pkinase"/>
    <property type="match status" value="1"/>
</dbReference>